<dbReference type="InterPro" id="IPR028211">
    <property type="entry name" value="Ntr2"/>
</dbReference>
<keyword evidence="2" id="KW-0539">Nucleus</keyword>
<reference evidence="5" key="1">
    <citation type="journal article" date="2020" name="Stud. Mycol.">
        <title>101 Dothideomycetes genomes: a test case for predicting lifestyles and emergence of pathogens.</title>
        <authorList>
            <person name="Haridas S."/>
            <person name="Albert R."/>
            <person name="Binder M."/>
            <person name="Bloem J."/>
            <person name="Labutti K."/>
            <person name="Salamov A."/>
            <person name="Andreopoulos B."/>
            <person name="Baker S."/>
            <person name="Barry K."/>
            <person name="Bills G."/>
            <person name="Bluhm B."/>
            <person name="Cannon C."/>
            <person name="Castanera R."/>
            <person name="Culley D."/>
            <person name="Daum C."/>
            <person name="Ezra D."/>
            <person name="Gonzalez J."/>
            <person name="Henrissat B."/>
            <person name="Kuo A."/>
            <person name="Liang C."/>
            <person name="Lipzen A."/>
            <person name="Lutzoni F."/>
            <person name="Magnuson J."/>
            <person name="Mondo S."/>
            <person name="Nolan M."/>
            <person name="Ohm R."/>
            <person name="Pangilinan J."/>
            <person name="Park H.-J."/>
            <person name="Ramirez L."/>
            <person name="Alfaro M."/>
            <person name="Sun H."/>
            <person name="Tritt A."/>
            <person name="Yoshinaga Y."/>
            <person name="Zwiers L.-H."/>
            <person name="Turgeon B."/>
            <person name="Goodwin S."/>
            <person name="Spatafora J."/>
            <person name="Crous P."/>
            <person name="Grigoriev I."/>
        </authorList>
    </citation>
    <scope>NUCLEOTIDE SEQUENCE</scope>
    <source>
        <strain evidence="5">CBS 101060</strain>
    </source>
</reference>
<dbReference type="EMBL" id="MU006103">
    <property type="protein sequence ID" value="KAF2836587.1"/>
    <property type="molecule type" value="Genomic_DNA"/>
</dbReference>
<dbReference type="AlphaFoldDB" id="A0A9P4S7B4"/>
<dbReference type="PANTHER" id="PTHR12214:SF0">
    <property type="entry name" value="LD29489P"/>
    <property type="match status" value="1"/>
</dbReference>
<feature type="coiled-coil region" evidence="3">
    <location>
        <begin position="314"/>
        <end position="341"/>
    </location>
</feature>
<evidence type="ECO:0000256" key="3">
    <source>
        <dbReference type="SAM" id="Coils"/>
    </source>
</evidence>
<dbReference type="Proteomes" id="UP000799429">
    <property type="component" value="Unassembled WGS sequence"/>
</dbReference>
<accession>A0A9P4S7B4</accession>
<sequence>MKKSFAARRLPRKVGMEEDEDEPQGPIVKRPPLASKNKKTSKSRLSFGPGTSNDEPGAEDGDVFVPKKSNLSRVAIEKNAERKGLRPSVSSEQINFRTGLSEDRPSYSKDSLAELKSSTYSTPRNVSSDEETQKPEIDIAAKFGALARITSDSAIPTEAEIREKKERRARLAKEQQYLSLDTGSDDDERNEISFRPKEKWGESRLVLDDEDIAEGFDDFTEDGKISLGRKAEKEQTRRRRAEMADLIADAEKDSSEESDDSEAERNAAYEAAQTRAGTYGTRPQDEDLKRPKTPPKITPIPELKSVLERLRASLRVMEELKAVKVRKLEELRTEKNEISEREVWIQNQLKETAERYERLRVEAGIGRGTLHGIGSDADGKITVNRGLESFGTTPAVNSDVSDG</sequence>
<feature type="compositionally biased region" description="Basic and acidic residues" evidence="4">
    <location>
        <begin position="75"/>
        <end position="84"/>
    </location>
</feature>
<evidence type="ECO:0008006" key="7">
    <source>
        <dbReference type="Google" id="ProtNLM"/>
    </source>
</evidence>
<dbReference type="PANTHER" id="PTHR12214">
    <property type="entry name" value="GC-RICH SEQUENCE DNA-BINDING FACTOR"/>
    <property type="match status" value="1"/>
</dbReference>
<dbReference type="Pfam" id="PF15458">
    <property type="entry name" value="NTR2"/>
    <property type="match status" value="1"/>
</dbReference>
<evidence type="ECO:0000256" key="4">
    <source>
        <dbReference type="SAM" id="MobiDB-lite"/>
    </source>
</evidence>
<feature type="region of interest" description="Disordered" evidence="4">
    <location>
        <begin position="217"/>
        <end position="300"/>
    </location>
</feature>
<feature type="compositionally biased region" description="Basic residues" evidence="4">
    <location>
        <begin position="1"/>
        <end position="12"/>
    </location>
</feature>
<keyword evidence="3" id="KW-0175">Coiled coil</keyword>
<protein>
    <recommendedName>
        <fullName evidence="7">Nineteen complex-related protein 2-domain-containing protein</fullName>
    </recommendedName>
</protein>
<feature type="compositionally biased region" description="Basic and acidic residues" evidence="4">
    <location>
        <begin position="221"/>
        <end position="235"/>
    </location>
</feature>
<evidence type="ECO:0000256" key="2">
    <source>
        <dbReference type="ARBA" id="ARBA00023242"/>
    </source>
</evidence>
<name>A0A9P4S7B4_9PEZI</name>
<keyword evidence="6" id="KW-1185">Reference proteome</keyword>
<feature type="region of interest" description="Disordered" evidence="4">
    <location>
        <begin position="170"/>
        <end position="195"/>
    </location>
</feature>
<dbReference type="OrthoDB" id="429427at2759"/>
<feature type="compositionally biased region" description="Polar residues" evidence="4">
    <location>
        <begin position="88"/>
        <end position="98"/>
    </location>
</feature>
<comment type="subcellular location">
    <subcellularLocation>
        <location evidence="1">Nucleus</location>
    </subcellularLocation>
</comment>
<organism evidence="5 6">
    <name type="scientific">Patellaria atrata CBS 101060</name>
    <dbReference type="NCBI Taxonomy" id="1346257"/>
    <lineage>
        <taxon>Eukaryota</taxon>
        <taxon>Fungi</taxon>
        <taxon>Dikarya</taxon>
        <taxon>Ascomycota</taxon>
        <taxon>Pezizomycotina</taxon>
        <taxon>Dothideomycetes</taxon>
        <taxon>Dothideomycetes incertae sedis</taxon>
        <taxon>Patellariales</taxon>
        <taxon>Patellariaceae</taxon>
        <taxon>Patellaria</taxon>
    </lineage>
</organism>
<feature type="compositionally biased region" description="Basic and acidic residues" evidence="4">
    <location>
        <begin position="100"/>
        <end position="113"/>
    </location>
</feature>
<evidence type="ECO:0000313" key="6">
    <source>
        <dbReference type="Proteomes" id="UP000799429"/>
    </source>
</evidence>
<evidence type="ECO:0000313" key="5">
    <source>
        <dbReference type="EMBL" id="KAF2836587.1"/>
    </source>
</evidence>
<dbReference type="GO" id="GO:0071008">
    <property type="term" value="C:U2-type post-mRNA release spliceosomal complex"/>
    <property type="evidence" value="ECO:0007669"/>
    <property type="project" value="InterPro"/>
</dbReference>
<dbReference type="GO" id="GO:0000390">
    <property type="term" value="P:spliceosomal complex disassembly"/>
    <property type="evidence" value="ECO:0007669"/>
    <property type="project" value="InterPro"/>
</dbReference>
<evidence type="ECO:0000256" key="1">
    <source>
        <dbReference type="ARBA" id="ARBA00004123"/>
    </source>
</evidence>
<gene>
    <name evidence="5" type="ORF">M501DRAFT_987304</name>
</gene>
<proteinExistence type="predicted"/>
<dbReference type="GO" id="GO:0003677">
    <property type="term" value="F:DNA binding"/>
    <property type="evidence" value="ECO:0007669"/>
    <property type="project" value="InterPro"/>
</dbReference>
<dbReference type="InterPro" id="IPR012890">
    <property type="entry name" value="GCFC2-like"/>
</dbReference>
<feature type="region of interest" description="Disordered" evidence="4">
    <location>
        <begin position="1"/>
        <end position="135"/>
    </location>
</feature>
<comment type="caution">
    <text evidence="5">The sequence shown here is derived from an EMBL/GenBank/DDBJ whole genome shotgun (WGS) entry which is preliminary data.</text>
</comment>
<feature type="compositionally biased region" description="Polar residues" evidence="4">
    <location>
        <begin position="116"/>
        <end position="126"/>
    </location>
</feature>